<feature type="region of interest" description="Disordered" evidence="3">
    <location>
        <begin position="343"/>
        <end position="414"/>
    </location>
</feature>
<sequence>MTSQQPSVTDTLARLLAREEEHTNSLALSHHEFSEYLDHQEQEPTDEDDAPVMLSFVHDLGPNALKSMTNFTEDEFSLLWEQVSAKDAFFMSLTVLKHHDSWLKHATDFRMLPPTFEKMANKVEEVLMERNVTNVTMTSQERCNQPFTNYPYALYALDVKFQPAYRPSGRFTEQKHYFSGKHKLYGFKIECAVVPPGLAVHVSKHYPGSVSDITICMKNLEVHKRLLHKTTAEAERNDYGEGSTSFGNIWGVLADRGYQGLEKSVRAIIPKRRPRGGPLTYDEESRNRRVSSDRVLVENYFGRMTTLWRVVSTTFTWSEAKFDRIDRYSQILARYVSMSEAQRKKRERDRVVAEAKRASARLSVESTASNSSSSYHSSMRARTRPQASTTGARNSFSATTSSSPGSSPCSGLSAILGSQTSTVMGSQELSQEF</sequence>
<dbReference type="OMA" id="AINCIRH"/>
<feature type="compositionally biased region" description="Basic and acidic residues" evidence="3">
    <location>
        <begin position="348"/>
        <end position="357"/>
    </location>
</feature>
<dbReference type="KEGG" id="psoj:PHYSODRAFT_328972"/>
<evidence type="ECO:0000259" key="4">
    <source>
        <dbReference type="Pfam" id="PF13359"/>
    </source>
</evidence>
<gene>
    <name evidence="5" type="ORF">PHYSODRAFT_328972</name>
</gene>
<dbReference type="AlphaFoldDB" id="G4Z5D3"/>
<dbReference type="Proteomes" id="UP000002640">
    <property type="component" value="Unassembled WGS sequence"/>
</dbReference>
<evidence type="ECO:0000313" key="6">
    <source>
        <dbReference type="Proteomes" id="UP000002640"/>
    </source>
</evidence>
<dbReference type="InParanoid" id="G4Z5D3"/>
<reference evidence="5 6" key="1">
    <citation type="journal article" date="2006" name="Science">
        <title>Phytophthora genome sequences uncover evolutionary origins and mechanisms of pathogenesis.</title>
        <authorList>
            <person name="Tyler B.M."/>
            <person name="Tripathy S."/>
            <person name="Zhang X."/>
            <person name="Dehal P."/>
            <person name="Jiang R.H."/>
            <person name="Aerts A."/>
            <person name="Arredondo F.D."/>
            <person name="Baxter L."/>
            <person name="Bensasson D."/>
            <person name="Beynon J.L."/>
            <person name="Chapman J."/>
            <person name="Damasceno C.M."/>
            <person name="Dorrance A.E."/>
            <person name="Dou D."/>
            <person name="Dickerman A.W."/>
            <person name="Dubchak I.L."/>
            <person name="Garbelotto M."/>
            <person name="Gijzen M."/>
            <person name="Gordon S.G."/>
            <person name="Govers F."/>
            <person name="Grunwald N.J."/>
            <person name="Huang W."/>
            <person name="Ivors K.L."/>
            <person name="Jones R.W."/>
            <person name="Kamoun S."/>
            <person name="Krampis K."/>
            <person name="Lamour K.H."/>
            <person name="Lee M.K."/>
            <person name="McDonald W.H."/>
            <person name="Medina M."/>
            <person name="Meijer H.J."/>
            <person name="Nordberg E.K."/>
            <person name="Maclean D.J."/>
            <person name="Ospina-Giraldo M.D."/>
            <person name="Morris P.F."/>
            <person name="Phuntumart V."/>
            <person name="Putnam N.H."/>
            <person name="Rash S."/>
            <person name="Rose J.K."/>
            <person name="Sakihama Y."/>
            <person name="Salamov A.A."/>
            <person name="Savidor A."/>
            <person name="Scheuring C.F."/>
            <person name="Smith B.M."/>
            <person name="Sobral B.W."/>
            <person name="Terry A."/>
            <person name="Torto-Alalibo T.A."/>
            <person name="Win J."/>
            <person name="Xu Z."/>
            <person name="Zhang H."/>
            <person name="Grigoriev I.V."/>
            <person name="Rokhsar D.S."/>
            <person name="Boore J.L."/>
        </authorList>
    </citation>
    <scope>NUCLEOTIDE SEQUENCE [LARGE SCALE GENOMIC DNA]</scope>
    <source>
        <strain evidence="5 6">P6497</strain>
    </source>
</reference>
<evidence type="ECO:0000256" key="3">
    <source>
        <dbReference type="SAM" id="MobiDB-lite"/>
    </source>
</evidence>
<feature type="compositionally biased region" description="Low complexity" evidence="3">
    <location>
        <begin position="363"/>
        <end position="378"/>
    </location>
</feature>
<feature type="compositionally biased region" description="Polar residues" evidence="3">
    <location>
        <begin position="385"/>
        <end position="394"/>
    </location>
</feature>
<dbReference type="EMBL" id="JH159153">
    <property type="protein sequence ID" value="EGZ20918.1"/>
    <property type="molecule type" value="Genomic_DNA"/>
</dbReference>
<proteinExistence type="predicted"/>
<dbReference type="InterPro" id="IPR027806">
    <property type="entry name" value="HARBI1_dom"/>
</dbReference>
<accession>G4Z5D3</accession>
<keyword evidence="6" id="KW-1185">Reference proteome</keyword>
<name>G4Z5D3_PHYSP</name>
<evidence type="ECO:0000256" key="2">
    <source>
        <dbReference type="ARBA" id="ARBA00022723"/>
    </source>
</evidence>
<dbReference type="GO" id="GO:0046872">
    <property type="term" value="F:metal ion binding"/>
    <property type="evidence" value="ECO:0007669"/>
    <property type="project" value="UniProtKB-KW"/>
</dbReference>
<dbReference type="Pfam" id="PF13359">
    <property type="entry name" value="DDE_Tnp_4"/>
    <property type="match status" value="1"/>
</dbReference>
<dbReference type="RefSeq" id="XP_009523635.1">
    <property type="nucleotide sequence ID" value="XM_009525340.1"/>
</dbReference>
<evidence type="ECO:0000256" key="1">
    <source>
        <dbReference type="ARBA" id="ARBA00001968"/>
    </source>
</evidence>
<dbReference type="GeneID" id="20645867"/>
<organism evidence="5 6">
    <name type="scientific">Phytophthora sojae (strain P6497)</name>
    <name type="common">Soybean stem and root rot agent</name>
    <name type="synonym">Phytophthora megasperma f. sp. glycines</name>
    <dbReference type="NCBI Taxonomy" id="1094619"/>
    <lineage>
        <taxon>Eukaryota</taxon>
        <taxon>Sar</taxon>
        <taxon>Stramenopiles</taxon>
        <taxon>Oomycota</taxon>
        <taxon>Peronosporomycetes</taxon>
        <taxon>Peronosporales</taxon>
        <taxon>Peronosporaceae</taxon>
        <taxon>Phytophthora</taxon>
    </lineage>
</organism>
<feature type="compositionally biased region" description="Low complexity" evidence="3">
    <location>
        <begin position="395"/>
        <end position="414"/>
    </location>
</feature>
<evidence type="ECO:0000313" key="5">
    <source>
        <dbReference type="EMBL" id="EGZ20918.1"/>
    </source>
</evidence>
<comment type="cofactor">
    <cofactor evidence="1">
        <name>a divalent metal cation</name>
        <dbReference type="ChEBI" id="CHEBI:60240"/>
    </cofactor>
</comment>
<protein>
    <recommendedName>
        <fullName evidence="4">DDE Tnp4 domain-containing protein</fullName>
    </recommendedName>
</protein>
<keyword evidence="2" id="KW-0479">Metal-binding</keyword>
<feature type="domain" description="DDE Tnp4" evidence="4">
    <location>
        <begin position="167"/>
        <end position="329"/>
    </location>
</feature>